<feature type="transmembrane region" description="Helical" evidence="1">
    <location>
        <begin position="13"/>
        <end position="33"/>
    </location>
</feature>
<reference evidence="3" key="2">
    <citation type="submission" date="2015-01" db="EMBL/GenBank/DDBJ databases">
        <title>Evolutionary Origins and Diversification of the Mycorrhizal Mutualists.</title>
        <authorList>
            <consortium name="DOE Joint Genome Institute"/>
            <consortium name="Mycorrhizal Genomics Consortium"/>
            <person name="Kohler A."/>
            <person name="Kuo A."/>
            <person name="Nagy L.G."/>
            <person name="Floudas D."/>
            <person name="Copeland A."/>
            <person name="Barry K.W."/>
            <person name="Cichocki N."/>
            <person name="Veneault-Fourrey C."/>
            <person name="LaButti K."/>
            <person name="Lindquist E.A."/>
            <person name="Lipzen A."/>
            <person name="Lundell T."/>
            <person name="Morin E."/>
            <person name="Murat C."/>
            <person name="Riley R."/>
            <person name="Ohm R."/>
            <person name="Sun H."/>
            <person name="Tunlid A."/>
            <person name="Henrissat B."/>
            <person name="Grigoriev I.V."/>
            <person name="Hibbett D.S."/>
            <person name="Martin F."/>
        </authorList>
    </citation>
    <scope>NUCLEOTIDE SEQUENCE [LARGE SCALE GENOMIC DNA]</scope>
    <source>
        <strain evidence="3">F 1598</strain>
    </source>
</reference>
<evidence type="ECO:0000256" key="1">
    <source>
        <dbReference type="SAM" id="Phobius"/>
    </source>
</evidence>
<protein>
    <submittedName>
        <fullName evidence="2">Uncharacterized protein</fullName>
    </submittedName>
</protein>
<reference evidence="2 3" key="1">
    <citation type="submission" date="2014-04" db="EMBL/GenBank/DDBJ databases">
        <authorList>
            <consortium name="DOE Joint Genome Institute"/>
            <person name="Kuo A."/>
            <person name="Tarkka M."/>
            <person name="Buscot F."/>
            <person name="Kohler A."/>
            <person name="Nagy L.G."/>
            <person name="Floudas D."/>
            <person name="Copeland A."/>
            <person name="Barry K.W."/>
            <person name="Cichocki N."/>
            <person name="Veneault-Fourrey C."/>
            <person name="LaButti K."/>
            <person name="Lindquist E.A."/>
            <person name="Lipzen A."/>
            <person name="Lundell T."/>
            <person name="Morin E."/>
            <person name="Murat C."/>
            <person name="Sun H."/>
            <person name="Tunlid A."/>
            <person name="Henrissat B."/>
            <person name="Grigoriev I.V."/>
            <person name="Hibbett D.S."/>
            <person name="Martin F."/>
            <person name="Nordberg H.P."/>
            <person name="Cantor M.N."/>
            <person name="Hua S.X."/>
        </authorList>
    </citation>
    <scope>NUCLEOTIDE SEQUENCE [LARGE SCALE GENOMIC DNA]</scope>
    <source>
        <strain evidence="2 3">F 1598</strain>
    </source>
</reference>
<organism evidence="2 3">
    <name type="scientific">Piloderma croceum (strain F 1598)</name>
    <dbReference type="NCBI Taxonomy" id="765440"/>
    <lineage>
        <taxon>Eukaryota</taxon>
        <taxon>Fungi</taxon>
        <taxon>Dikarya</taxon>
        <taxon>Basidiomycota</taxon>
        <taxon>Agaricomycotina</taxon>
        <taxon>Agaricomycetes</taxon>
        <taxon>Agaricomycetidae</taxon>
        <taxon>Atheliales</taxon>
        <taxon>Atheliaceae</taxon>
        <taxon>Piloderma</taxon>
    </lineage>
</organism>
<dbReference type="EMBL" id="KN832981">
    <property type="protein sequence ID" value="KIM86762.1"/>
    <property type="molecule type" value="Genomic_DNA"/>
</dbReference>
<dbReference type="InParanoid" id="A0A0C3CAP4"/>
<keyword evidence="1" id="KW-1133">Transmembrane helix</keyword>
<keyword evidence="3" id="KW-1185">Reference proteome</keyword>
<dbReference type="OrthoDB" id="2535105at2759"/>
<dbReference type="AlphaFoldDB" id="A0A0C3CAP4"/>
<dbReference type="Proteomes" id="UP000054166">
    <property type="component" value="Unassembled WGS sequence"/>
</dbReference>
<dbReference type="HOGENOM" id="CLU_2942592_0_0_1"/>
<proteinExistence type="predicted"/>
<name>A0A0C3CAP4_PILCF</name>
<gene>
    <name evidence="2" type="ORF">PILCRDRAFT_816007</name>
</gene>
<keyword evidence="1" id="KW-0472">Membrane</keyword>
<keyword evidence="1" id="KW-0812">Transmembrane</keyword>
<evidence type="ECO:0000313" key="3">
    <source>
        <dbReference type="Proteomes" id="UP000054166"/>
    </source>
</evidence>
<sequence length="60" mass="7036">MSNLNVLLGSMEMGVLISIFMFGLFNLQVFVYYRHYPNDPWAIRTLVSHLTVYLGRLDRL</sequence>
<evidence type="ECO:0000313" key="2">
    <source>
        <dbReference type="EMBL" id="KIM86762.1"/>
    </source>
</evidence>
<accession>A0A0C3CAP4</accession>